<keyword evidence="5" id="KW-0732">Signal</keyword>
<keyword evidence="4" id="KW-1133">Transmembrane helix</keyword>
<dbReference type="InterPro" id="IPR001611">
    <property type="entry name" value="Leu-rich_rpt"/>
</dbReference>
<dbReference type="AlphaFoldDB" id="E9GUW5"/>
<evidence type="ECO:0000256" key="1">
    <source>
        <dbReference type="ARBA" id="ARBA00022614"/>
    </source>
</evidence>
<dbReference type="Proteomes" id="UP000000305">
    <property type="component" value="Unassembled WGS sequence"/>
</dbReference>
<keyword evidence="4" id="KW-0812">Transmembrane</keyword>
<dbReference type="Gene3D" id="3.80.10.10">
    <property type="entry name" value="Ribonuclease Inhibitor"/>
    <property type="match status" value="4"/>
</dbReference>
<dbReference type="PRINTS" id="PR00019">
    <property type="entry name" value="LEURICHRPT"/>
</dbReference>
<dbReference type="Pfam" id="PF00560">
    <property type="entry name" value="LRR_1"/>
    <property type="match status" value="1"/>
</dbReference>
<dbReference type="KEGG" id="dpx:DAPPUDRAFT_306091"/>
<dbReference type="Pfam" id="PF13855">
    <property type="entry name" value="LRR_8"/>
    <property type="match status" value="1"/>
</dbReference>
<dbReference type="InterPro" id="IPR050333">
    <property type="entry name" value="SLRP"/>
</dbReference>
<evidence type="ECO:0000313" key="6">
    <source>
        <dbReference type="EMBL" id="EFX76722.1"/>
    </source>
</evidence>
<dbReference type="SMART" id="SM00369">
    <property type="entry name" value="LRR_TYP"/>
    <property type="match status" value="3"/>
</dbReference>
<dbReference type="SUPFAM" id="SSF52058">
    <property type="entry name" value="L domain-like"/>
    <property type="match status" value="1"/>
</dbReference>
<protein>
    <submittedName>
        <fullName evidence="6">Uncharacterized protein</fullName>
    </submittedName>
</protein>
<gene>
    <name evidence="6" type="ORF">DAPPUDRAFT_306091</name>
</gene>
<dbReference type="EMBL" id="GL732567">
    <property type="protein sequence ID" value="EFX76722.1"/>
    <property type="molecule type" value="Genomic_DNA"/>
</dbReference>
<feature type="region of interest" description="Disordered" evidence="3">
    <location>
        <begin position="534"/>
        <end position="553"/>
    </location>
</feature>
<organism evidence="6 7">
    <name type="scientific">Daphnia pulex</name>
    <name type="common">Water flea</name>
    <dbReference type="NCBI Taxonomy" id="6669"/>
    <lineage>
        <taxon>Eukaryota</taxon>
        <taxon>Metazoa</taxon>
        <taxon>Ecdysozoa</taxon>
        <taxon>Arthropoda</taxon>
        <taxon>Crustacea</taxon>
        <taxon>Branchiopoda</taxon>
        <taxon>Diplostraca</taxon>
        <taxon>Cladocera</taxon>
        <taxon>Anomopoda</taxon>
        <taxon>Daphniidae</taxon>
        <taxon>Daphnia</taxon>
    </lineage>
</organism>
<keyword evidence="1" id="KW-0433">Leucine-rich repeat</keyword>
<dbReference type="PROSITE" id="PS51450">
    <property type="entry name" value="LRR"/>
    <property type="match status" value="1"/>
</dbReference>
<dbReference type="InterPro" id="IPR003591">
    <property type="entry name" value="Leu-rich_rpt_typical-subtyp"/>
</dbReference>
<feature type="chain" id="PRO_5003241305" evidence="5">
    <location>
        <begin position="20"/>
        <end position="553"/>
    </location>
</feature>
<keyword evidence="7" id="KW-1185">Reference proteome</keyword>
<evidence type="ECO:0000256" key="4">
    <source>
        <dbReference type="SAM" id="Phobius"/>
    </source>
</evidence>
<sequence>MKAFAVYYLLLSLFAVGISQTIKDNGSSKGSSKFQTNCAFPTSTSALCTHWPNAKSLNKEVVSLTITMANIGRVSSSMIINLDLNLIGLQMAKCNISYIEPDAFSTLVSLKEINLSGNRLAYIPPGLFANTIVKIDLSNNNLENLDGSLFQELQHLNVLDLSGNRLSSFPINLPRVLTHLYLESNLITEVQSVVRLSNLQHLNLCQNRINRLKFTEMGCSKLHSLCLDDGVVRLIHADAGFHQLVSLQEFTIKGQKSRNEKLAVEHLRSIGGCTKLQKLRIERCDLVSLEILAQFSELETLGLKEVYVETTLSPYFFNGCSNLRTLDLTGSALLAQSILGNQDIRIKLQKLRTLTARDCNIDNLNWIPERIDVTSPSGPLPFPSLLNVDISGDNNFNCNDQHVKQALCRFDNLKRTENPQGKIVNRKFILENANNTNCRQQMAAQSILQMNFNDCEEETGFPYSGQPDIATPSSKTDGESVTEEIFKPRTDDEEAHSYTIYIVLGVLLILFIVLVVLAFYYFKKRRSQTVKVPDCSTTTKQSFDNPQSIQSEV</sequence>
<feature type="compositionally biased region" description="Polar residues" evidence="3">
    <location>
        <begin position="535"/>
        <end position="553"/>
    </location>
</feature>
<proteinExistence type="predicted"/>
<evidence type="ECO:0000256" key="3">
    <source>
        <dbReference type="SAM" id="MobiDB-lite"/>
    </source>
</evidence>
<dbReference type="eggNOG" id="KOG4641">
    <property type="taxonomic scope" value="Eukaryota"/>
</dbReference>
<keyword evidence="4" id="KW-0472">Membrane</keyword>
<dbReference type="OrthoDB" id="8023798at2759"/>
<dbReference type="HOGENOM" id="CLU_492816_0_0_1"/>
<feature type="signal peptide" evidence="5">
    <location>
        <begin position="1"/>
        <end position="19"/>
    </location>
</feature>
<keyword evidence="2" id="KW-0677">Repeat</keyword>
<feature type="transmembrane region" description="Helical" evidence="4">
    <location>
        <begin position="498"/>
        <end position="522"/>
    </location>
</feature>
<accession>E9GUW5</accession>
<name>E9GUW5_DAPPU</name>
<evidence type="ECO:0000256" key="2">
    <source>
        <dbReference type="ARBA" id="ARBA00022737"/>
    </source>
</evidence>
<dbReference type="PANTHER" id="PTHR45712">
    <property type="entry name" value="AGAP008170-PA"/>
    <property type="match status" value="1"/>
</dbReference>
<dbReference type="OMA" id="HISTITM"/>
<reference evidence="6 7" key="1">
    <citation type="journal article" date="2011" name="Science">
        <title>The ecoresponsive genome of Daphnia pulex.</title>
        <authorList>
            <person name="Colbourne J.K."/>
            <person name="Pfrender M.E."/>
            <person name="Gilbert D."/>
            <person name="Thomas W.K."/>
            <person name="Tucker A."/>
            <person name="Oakley T.H."/>
            <person name="Tokishita S."/>
            <person name="Aerts A."/>
            <person name="Arnold G.J."/>
            <person name="Basu M.K."/>
            <person name="Bauer D.J."/>
            <person name="Caceres C.E."/>
            <person name="Carmel L."/>
            <person name="Casola C."/>
            <person name="Choi J.H."/>
            <person name="Detter J.C."/>
            <person name="Dong Q."/>
            <person name="Dusheyko S."/>
            <person name="Eads B.D."/>
            <person name="Frohlich T."/>
            <person name="Geiler-Samerotte K.A."/>
            <person name="Gerlach D."/>
            <person name="Hatcher P."/>
            <person name="Jogdeo S."/>
            <person name="Krijgsveld J."/>
            <person name="Kriventseva E.V."/>
            <person name="Kultz D."/>
            <person name="Laforsch C."/>
            <person name="Lindquist E."/>
            <person name="Lopez J."/>
            <person name="Manak J.R."/>
            <person name="Muller J."/>
            <person name="Pangilinan J."/>
            <person name="Patwardhan R.P."/>
            <person name="Pitluck S."/>
            <person name="Pritham E.J."/>
            <person name="Rechtsteiner A."/>
            <person name="Rho M."/>
            <person name="Rogozin I.B."/>
            <person name="Sakarya O."/>
            <person name="Salamov A."/>
            <person name="Schaack S."/>
            <person name="Shapiro H."/>
            <person name="Shiga Y."/>
            <person name="Skalitzky C."/>
            <person name="Smith Z."/>
            <person name="Souvorov A."/>
            <person name="Sung W."/>
            <person name="Tang Z."/>
            <person name="Tsuchiya D."/>
            <person name="Tu H."/>
            <person name="Vos H."/>
            <person name="Wang M."/>
            <person name="Wolf Y.I."/>
            <person name="Yamagata H."/>
            <person name="Yamada T."/>
            <person name="Ye Y."/>
            <person name="Shaw J.R."/>
            <person name="Andrews J."/>
            <person name="Crease T.J."/>
            <person name="Tang H."/>
            <person name="Lucas S.M."/>
            <person name="Robertson H.M."/>
            <person name="Bork P."/>
            <person name="Koonin E.V."/>
            <person name="Zdobnov E.M."/>
            <person name="Grigoriev I.V."/>
            <person name="Lynch M."/>
            <person name="Boore J.L."/>
        </authorList>
    </citation>
    <scope>NUCLEOTIDE SEQUENCE [LARGE SCALE GENOMIC DNA]</scope>
</reference>
<dbReference type="InParanoid" id="E9GUW5"/>
<dbReference type="PhylomeDB" id="E9GUW5"/>
<dbReference type="PANTHER" id="PTHR45712:SF22">
    <property type="entry name" value="INSULIN-LIKE GROWTH FACTOR-BINDING PROTEIN COMPLEX ACID LABILE SUBUNIT"/>
    <property type="match status" value="1"/>
</dbReference>
<dbReference type="InterPro" id="IPR032675">
    <property type="entry name" value="LRR_dom_sf"/>
</dbReference>
<dbReference type="STRING" id="6669.E9GUW5"/>
<evidence type="ECO:0000313" key="7">
    <source>
        <dbReference type="Proteomes" id="UP000000305"/>
    </source>
</evidence>
<evidence type="ECO:0000256" key="5">
    <source>
        <dbReference type="SAM" id="SignalP"/>
    </source>
</evidence>